<evidence type="ECO:0000256" key="3">
    <source>
        <dbReference type="ARBA" id="ARBA00022448"/>
    </source>
</evidence>
<protein>
    <recommendedName>
        <fullName evidence="13">mRNA export factor mex67</fullName>
    </recommendedName>
</protein>
<evidence type="ECO:0000256" key="1">
    <source>
        <dbReference type="ARBA" id="ARBA00004123"/>
    </source>
</evidence>
<evidence type="ECO:0000313" key="11">
    <source>
        <dbReference type="EMBL" id="GAB0133656.1"/>
    </source>
</evidence>
<dbReference type="Proteomes" id="UP001562357">
    <property type="component" value="Unassembled WGS sequence"/>
</dbReference>
<evidence type="ECO:0000259" key="9">
    <source>
        <dbReference type="PROSITE" id="PS50177"/>
    </source>
</evidence>
<evidence type="ECO:0000256" key="2">
    <source>
        <dbReference type="ARBA" id="ARBA00009285"/>
    </source>
</evidence>
<evidence type="ECO:0000256" key="5">
    <source>
        <dbReference type="ARBA" id="ARBA00022737"/>
    </source>
</evidence>
<dbReference type="SMART" id="SM00804">
    <property type="entry name" value="TAP_C"/>
    <property type="match status" value="1"/>
</dbReference>
<dbReference type="InterPro" id="IPR009060">
    <property type="entry name" value="UBA-like_sf"/>
</dbReference>
<dbReference type="Gene3D" id="3.80.10.10">
    <property type="entry name" value="Ribonuclease Inhibitor"/>
    <property type="match status" value="1"/>
</dbReference>
<keyword evidence="12" id="KW-1185">Reference proteome</keyword>
<dbReference type="SUPFAM" id="SSF54427">
    <property type="entry name" value="NTF2-like"/>
    <property type="match status" value="1"/>
</dbReference>
<dbReference type="InterPro" id="IPR005637">
    <property type="entry name" value="TAP_C_dom"/>
</dbReference>
<feature type="region of interest" description="Disordered" evidence="8">
    <location>
        <begin position="1"/>
        <end position="83"/>
    </location>
</feature>
<comment type="subcellular location">
    <subcellularLocation>
        <location evidence="1">Nucleus</location>
    </subcellularLocation>
</comment>
<dbReference type="EMBL" id="BAAFGZ010000051">
    <property type="protein sequence ID" value="GAB0133656.1"/>
    <property type="molecule type" value="Genomic_DNA"/>
</dbReference>
<dbReference type="PROSITE" id="PS50177">
    <property type="entry name" value="NTF2_DOMAIN"/>
    <property type="match status" value="1"/>
</dbReference>
<feature type="domain" description="TAP-C" evidence="10">
    <location>
        <begin position="611"/>
        <end position="662"/>
    </location>
</feature>
<evidence type="ECO:0000256" key="8">
    <source>
        <dbReference type="SAM" id="MobiDB-lite"/>
    </source>
</evidence>
<comment type="caution">
    <text evidence="11">The sequence shown here is derived from an EMBL/GenBank/DDBJ whole genome shotgun (WGS) entry which is preliminary data.</text>
</comment>
<feature type="domain" description="NTF2" evidence="9">
    <location>
        <begin position="413"/>
        <end position="587"/>
    </location>
</feature>
<dbReference type="Gene3D" id="3.10.450.50">
    <property type="match status" value="1"/>
</dbReference>
<evidence type="ECO:0008006" key="13">
    <source>
        <dbReference type="Google" id="ProtNLM"/>
    </source>
</evidence>
<evidence type="ECO:0000259" key="10">
    <source>
        <dbReference type="PROSITE" id="PS51281"/>
    </source>
</evidence>
<keyword evidence="5" id="KW-0677">Repeat</keyword>
<dbReference type="InterPro" id="IPR018222">
    <property type="entry name" value="Nuclear_transport_factor_2_euk"/>
</dbReference>
<feature type="compositionally biased region" description="Low complexity" evidence="8">
    <location>
        <begin position="13"/>
        <end position="29"/>
    </location>
</feature>
<dbReference type="CDD" id="cd14342">
    <property type="entry name" value="UBA_TAP-C"/>
    <property type="match status" value="1"/>
</dbReference>
<dbReference type="PROSITE" id="PS51281">
    <property type="entry name" value="TAP_C"/>
    <property type="match status" value="1"/>
</dbReference>
<reference evidence="12" key="1">
    <citation type="submission" date="2024-06" db="EMBL/GenBank/DDBJ databases">
        <title>Draft Genome Sequences of Epichloe bromicola Strains Isolated from Elymus ciliaris.</title>
        <authorList>
            <consortium name="Epichloe bromicola genome sequencing consortium"/>
            <person name="Miura A."/>
            <person name="Imano S."/>
            <person name="Ashida A."/>
            <person name="Sato I."/>
            <person name="Chiba S."/>
            <person name="Tanaka A."/>
            <person name="Camagna M."/>
            <person name="Takemoto D."/>
        </authorList>
    </citation>
    <scope>NUCLEOTIDE SEQUENCE [LARGE SCALE GENOMIC DNA]</scope>
    <source>
        <strain evidence="12">DP</strain>
    </source>
</reference>
<proteinExistence type="inferred from homology"/>
<dbReference type="InterPro" id="IPR032710">
    <property type="entry name" value="NTF2-like_dom_sf"/>
</dbReference>
<dbReference type="SUPFAM" id="SSF46934">
    <property type="entry name" value="UBA-like"/>
    <property type="match status" value="1"/>
</dbReference>
<evidence type="ECO:0000256" key="7">
    <source>
        <dbReference type="ARBA" id="ARBA00023242"/>
    </source>
</evidence>
<evidence type="ECO:0000256" key="6">
    <source>
        <dbReference type="ARBA" id="ARBA00022816"/>
    </source>
</evidence>
<evidence type="ECO:0000256" key="4">
    <source>
        <dbReference type="ARBA" id="ARBA00022614"/>
    </source>
</evidence>
<accession>A0ABQ0CJN4</accession>
<sequence length="737" mass="79848">MAPQGPRASAPQRANRGATTGAKTTTRGGIQKKRAGATRTDLDGDLDMDAVGKRAAKVAASEARGSRSNSARAGPGKNPRGVSTAAHTVLKHLKGNDSSNLASRVSAANSGRTTRARGNLSFLRVHGLKQSKAVSNQDGGLSDLLAFLERKATSFRSSTAKQPRPVMIKKSHMVGDYVFIGALKEDADDIIKLHTFTFAGAQLEIVESNEDLAHQAKATESKETQELRAKLQFILSQRYLGANKLLKLDALASDAELVNLGMFENRERALKTFKGLMAICDGLFKTATEKREAIESISLASNSIDDVTQVESVATTFPELKNLDMGGNQIANMQALEKWRGKFKSLETIYMTGNPIEIAEPNYTAALLQWFPKLQGVNGTQLRTPQQIAEQEAASKPKPIPQSGPDFRDVNGIGENFLLEYFTAYDSDRQGLASRLYDDGSQFSLAVDTRSVRDTDAPAPMPWAAYLKFSRNLVKITHQPARVQRLFKGANTIQELWKGLPPTKHPNIKDDLSKYIMDCHPLPGLADPTGQNPMGVDGLIISVHGEFDEYDQKTAGVGKRSFSRTFVLGPGQPGKGPVRVVSDLLSLRAFSALPNVFVAPNQAPADANADAEHQAMIAELCKQTRMVPPYSEMCLSQVGWEFDKALVIFSEKKVGAGTFLYDEMQQADADHDTVGTITSGGVRSTAAVGGRKCAYSVGASQGHLPLWNTAMWKANDSQHTIRSLVLGQAYGGMGRKL</sequence>
<dbReference type="InterPro" id="IPR030217">
    <property type="entry name" value="NXF_fam"/>
</dbReference>
<dbReference type="Pfam" id="PF22602">
    <property type="entry name" value="NXF_NTF2"/>
    <property type="match status" value="1"/>
</dbReference>
<dbReference type="Gene3D" id="1.10.8.10">
    <property type="entry name" value="DNA helicase RuvA subunit, C-terminal domain"/>
    <property type="match status" value="1"/>
</dbReference>
<organism evidence="11 12">
    <name type="scientific">Epichloe bromicola</name>
    <dbReference type="NCBI Taxonomy" id="79588"/>
    <lineage>
        <taxon>Eukaryota</taxon>
        <taxon>Fungi</taxon>
        <taxon>Dikarya</taxon>
        <taxon>Ascomycota</taxon>
        <taxon>Pezizomycotina</taxon>
        <taxon>Sordariomycetes</taxon>
        <taxon>Hypocreomycetidae</taxon>
        <taxon>Hypocreales</taxon>
        <taxon>Clavicipitaceae</taxon>
        <taxon>Epichloe</taxon>
    </lineage>
</organism>
<keyword evidence="3" id="KW-0813">Transport</keyword>
<dbReference type="InterPro" id="IPR032675">
    <property type="entry name" value="LRR_dom_sf"/>
</dbReference>
<dbReference type="InterPro" id="IPR002075">
    <property type="entry name" value="NTF2_dom"/>
</dbReference>
<comment type="similarity">
    <text evidence="2">Belongs to the NXF family.</text>
</comment>
<dbReference type="SUPFAM" id="SSF52058">
    <property type="entry name" value="L domain-like"/>
    <property type="match status" value="1"/>
</dbReference>
<keyword evidence="7" id="KW-0539">Nucleus</keyword>
<dbReference type="PANTHER" id="PTHR10662">
    <property type="entry name" value="NUCLEAR RNA EXPORT FACTOR"/>
    <property type="match status" value="1"/>
</dbReference>
<evidence type="ECO:0000313" key="12">
    <source>
        <dbReference type="Proteomes" id="UP001562357"/>
    </source>
</evidence>
<keyword evidence="4" id="KW-0433">Leucine-rich repeat</keyword>
<keyword evidence="6" id="KW-0509">mRNA transport</keyword>
<name>A0ABQ0CJN4_9HYPO</name>
<dbReference type="Pfam" id="PF03943">
    <property type="entry name" value="TAP_C"/>
    <property type="match status" value="1"/>
</dbReference>
<gene>
    <name evidence="11" type="primary">g2057</name>
    <name evidence="11" type="ORF">EsDP_00002057</name>
</gene>
<dbReference type="PANTHER" id="PTHR10662:SF22">
    <property type="entry name" value="NUCLEAR RNA EXPORT FACTOR 1"/>
    <property type="match status" value="1"/>
</dbReference>